<accession>G9MUH0</accession>
<keyword evidence="5" id="KW-1185">Reference proteome</keyword>
<evidence type="ECO:0000313" key="4">
    <source>
        <dbReference type="EMBL" id="EHK21914.1"/>
    </source>
</evidence>
<name>G9MUH0_HYPVG</name>
<dbReference type="InterPro" id="IPR029058">
    <property type="entry name" value="AB_hydrolase_fold"/>
</dbReference>
<dbReference type="AlphaFoldDB" id="G9MUH0"/>
<dbReference type="InterPro" id="IPR000073">
    <property type="entry name" value="AB_hydrolase_1"/>
</dbReference>
<evidence type="ECO:0000313" key="5">
    <source>
        <dbReference type="Proteomes" id="UP000007115"/>
    </source>
</evidence>
<dbReference type="Pfam" id="PF00561">
    <property type="entry name" value="Abhydrolase_1"/>
    <property type="match status" value="1"/>
</dbReference>
<comment type="similarity">
    <text evidence="2">Belongs to the AB hydrolase superfamily. Epoxide hydrolase family.</text>
</comment>
<dbReference type="Proteomes" id="UP000007115">
    <property type="component" value="Unassembled WGS sequence"/>
</dbReference>
<dbReference type="SUPFAM" id="SSF53474">
    <property type="entry name" value="alpha/beta-Hydrolases"/>
    <property type="match status" value="1"/>
</dbReference>
<feature type="domain" description="AB hydrolase-1" evidence="3">
    <location>
        <begin position="30"/>
        <end position="308"/>
    </location>
</feature>
<dbReference type="HOGENOM" id="CLU_020336_7_0_1"/>
<keyword evidence="1" id="KW-0378">Hydrolase</keyword>
<evidence type="ECO:0000259" key="3">
    <source>
        <dbReference type="Pfam" id="PF00561"/>
    </source>
</evidence>
<dbReference type="eggNOG" id="KOG4178">
    <property type="taxonomic scope" value="Eukaryota"/>
</dbReference>
<dbReference type="GeneID" id="25795304"/>
<comment type="caution">
    <text evidence="4">The sequence shown here is derived from an EMBL/GenBank/DDBJ whole genome shotgun (WGS) entry which is preliminary data.</text>
</comment>
<dbReference type="VEuPathDB" id="FungiDB:TRIVIDRAFT_53318"/>
<proteinExistence type="inferred from homology"/>
<gene>
    <name evidence="4" type="ORF">TRIVIDRAFT_53318</name>
</gene>
<dbReference type="OrthoDB" id="284184at2759"/>
<dbReference type="InterPro" id="IPR000639">
    <property type="entry name" value="Epox_hydrolase-like"/>
</dbReference>
<dbReference type="EMBL" id="ABDF02000056">
    <property type="protein sequence ID" value="EHK21914.1"/>
    <property type="molecule type" value="Genomic_DNA"/>
</dbReference>
<reference evidence="4 5" key="1">
    <citation type="journal article" date="2011" name="Genome Biol.">
        <title>Comparative genome sequence analysis underscores mycoparasitism as the ancestral life style of Trichoderma.</title>
        <authorList>
            <person name="Kubicek C.P."/>
            <person name="Herrera-Estrella A."/>
            <person name="Seidl-Seiboth V."/>
            <person name="Martinez D.A."/>
            <person name="Druzhinina I.S."/>
            <person name="Thon M."/>
            <person name="Zeilinger S."/>
            <person name="Casas-Flores S."/>
            <person name="Horwitz B.A."/>
            <person name="Mukherjee P.K."/>
            <person name="Mukherjee M."/>
            <person name="Kredics L."/>
            <person name="Alcaraz L.D."/>
            <person name="Aerts A."/>
            <person name="Antal Z."/>
            <person name="Atanasova L."/>
            <person name="Cervantes-Badillo M.G."/>
            <person name="Challacombe J."/>
            <person name="Chertkov O."/>
            <person name="McCluskey K."/>
            <person name="Coulpier F."/>
            <person name="Deshpande N."/>
            <person name="von Doehren H."/>
            <person name="Ebbole D.J."/>
            <person name="Esquivel-Naranjo E.U."/>
            <person name="Fekete E."/>
            <person name="Flipphi M."/>
            <person name="Glaser F."/>
            <person name="Gomez-Rodriguez E.Y."/>
            <person name="Gruber S."/>
            <person name="Han C."/>
            <person name="Henrissat B."/>
            <person name="Hermosa R."/>
            <person name="Hernandez-Onate M."/>
            <person name="Karaffa L."/>
            <person name="Kosti I."/>
            <person name="Le Crom S."/>
            <person name="Lindquist E."/>
            <person name="Lucas S."/>
            <person name="Luebeck M."/>
            <person name="Luebeck P.S."/>
            <person name="Margeot A."/>
            <person name="Metz B."/>
            <person name="Misra M."/>
            <person name="Nevalainen H."/>
            <person name="Omann M."/>
            <person name="Packer N."/>
            <person name="Perrone G."/>
            <person name="Uresti-Rivera E.E."/>
            <person name="Salamov A."/>
            <person name="Schmoll M."/>
            <person name="Seiboth B."/>
            <person name="Shapiro H."/>
            <person name="Sukno S."/>
            <person name="Tamayo-Ramos J.A."/>
            <person name="Tisch D."/>
            <person name="Wiest A."/>
            <person name="Wilkinson H.H."/>
            <person name="Zhang M."/>
            <person name="Coutinho P.M."/>
            <person name="Kenerley C.M."/>
            <person name="Monte E."/>
            <person name="Baker S.E."/>
            <person name="Grigoriev I.V."/>
        </authorList>
    </citation>
    <scope>NUCLEOTIDE SEQUENCE [LARGE SCALE GENOMIC DNA]</scope>
    <source>
        <strain evidence="5">Gv29-8 / FGSC 10586</strain>
    </source>
</reference>
<dbReference type="Gene3D" id="3.40.50.1820">
    <property type="entry name" value="alpha/beta hydrolase"/>
    <property type="match status" value="1"/>
</dbReference>
<dbReference type="OMA" id="PDHAAMW"/>
<organism evidence="4 5">
    <name type="scientific">Hypocrea virens (strain Gv29-8 / FGSC 10586)</name>
    <name type="common">Gliocladium virens</name>
    <name type="synonym">Trichoderma virens</name>
    <dbReference type="NCBI Taxonomy" id="413071"/>
    <lineage>
        <taxon>Eukaryota</taxon>
        <taxon>Fungi</taxon>
        <taxon>Dikarya</taxon>
        <taxon>Ascomycota</taxon>
        <taxon>Pezizomycotina</taxon>
        <taxon>Sordariomycetes</taxon>
        <taxon>Hypocreomycetidae</taxon>
        <taxon>Hypocreales</taxon>
        <taxon>Hypocreaceae</taxon>
        <taxon>Trichoderma</taxon>
    </lineage>
</organism>
<dbReference type="GO" id="GO:0016787">
    <property type="term" value="F:hydrolase activity"/>
    <property type="evidence" value="ECO:0007669"/>
    <property type="project" value="UniProtKB-KW"/>
</dbReference>
<dbReference type="STRING" id="413071.G9MUH0"/>
<evidence type="ECO:0000256" key="2">
    <source>
        <dbReference type="ARBA" id="ARBA00038334"/>
    </source>
</evidence>
<protein>
    <recommendedName>
        <fullName evidence="3">AB hydrolase-1 domain-containing protein</fullName>
    </recommendedName>
</protein>
<dbReference type="RefSeq" id="XP_013956107.1">
    <property type="nucleotide sequence ID" value="XM_014100632.1"/>
</dbReference>
<sequence length="324" mass="36672">MDSASYKQITTSRSYMYSYYRSAHKGPKQAIVLLHGFPEYSDMWAEPVKALEALGYNCIVPDLLGYGASSKPVEAEAYNSEGLSQDIADLLDSEGIDKAIVIGHDWGSYLAGRFANWQPSRIIGLVLTSVAYQPSAKLELEKANARLKATIGYEPFGYWTWIASAEAPRTLHDHAESFFSLLYAQNADIWKTEFTPTGKLQDWLHHDRTVEGAKFITPEIKARTIQKWKEEGFDGKLGWYRAMTENAHWNHEQNLAPENFRLDIPVLFIGGLRDAPAPAALGDLVTKPLCHDYTGKVIDSGHWMLREKPEEWLETVKIWLEAKF</sequence>
<dbReference type="InParanoid" id="G9MUH0"/>
<dbReference type="PRINTS" id="PR00412">
    <property type="entry name" value="EPOXHYDRLASE"/>
</dbReference>
<dbReference type="PANTHER" id="PTHR43329">
    <property type="entry name" value="EPOXIDE HYDROLASE"/>
    <property type="match status" value="1"/>
</dbReference>
<evidence type="ECO:0000256" key="1">
    <source>
        <dbReference type="ARBA" id="ARBA00022801"/>
    </source>
</evidence>